<reference evidence="4 5" key="2">
    <citation type="submission" date="2024-08" db="EMBL/GenBank/DDBJ databases">
        <title>Phylogenomic analyses of a clade within the roseobacter group suggest taxonomic reassignments of species of the genera Aestuariivita, Citreicella, Loktanella, Nautella, Pelagibaca, Ruegeria, Thalassobius, Thiobacimonas and Tropicibacter, and the proposal o.</title>
        <authorList>
            <person name="Jeon C.O."/>
        </authorList>
    </citation>
    <scope>NUCLEOTIDE SEQUENCE [LARGE SCALE GENOMIC DNA]</scope>
    <source>
        <strain evidence="4 5">SS1-5</strain>
    </source>
</reference>
<feature type="transmembrane region" description="Helical" evidence="2">
    <location>
        <begin position="29"/>
        <end position="47"/>
    </location>
</feature>
<feature type="transmembrane region" description="Helical" evidence="2">
    <location>
        <begin position="163"/>
        <end position="192"/>
    </location>
</feature>
<dbReference type="RefSeq" id="WP_342075469.1">
    <property type="nucleotide sequence ID" value="NZ_CP151767.2"/>
</dbReference>
<dbReference type="Proteomes" id="UP001470809">
    <property type="component" value="Chromosome"/>
</dbReference>
<feature type="transmembrane region" description="Helical" evidence="2">
    <location>
        <begin position="6"/>
        <end position="24"/>
    </location>
</feature>
<keyword evidence="2" id="KW-0812">Transmembrane</keyword>
<evidence type="ECO:0000313" key="4">
    <source>
        <dbReference type="EMBL" id="WZU66142.1"/>
    </source>
</evidence>
<evidence type="ECO:0000259" key="3">
    <source>
        <dbReference type="Pfam" id="PF00487"/>
    </source>
</evidence>
<keyword evidence="5" id="KW-1185">Reference proteome</keyword>
<keyword evidence="4" id="KW-0560">Oxidoreductase</keyword>
<protein>
    <submittedName>
        <fullName evidence="4">Fatty acid desaturase</fullName>
        <ecNumber evidence="4">1.14.19.-</ecNumber>
    </submittedName>
</protein>
<name>A0AAN0MB74_9RHOB</name>
<keyword evidence="2" id="KW-1133">Transmembrane helix</keyword>
<gene>
    <name evidence="4" type="ORF">AABB31_13770</name>
</gene>
<organism evidence="4 5">
    <name type="scientific">Yoonia rhodophyticola</name>
    <dbReference type="NCBI Taxonomy" id="3137370"/>
    <lineage>
        <taxon>Bacteria</taxon>
        <taxon>Pseudomonadati</taxon>
        <taxon>Pseudomonadota</taxon>
        <taxon>Alphaproteobacteria</taxon>
        <taxon>Rhodobacterales</taxon>
        <taxon>Paracoccaceae</taxon>
        <taxon>Yoonia</taxon>
    </lineage>
</organism>
<keyword evidence="2" id="KW-0472">Membrane</keyword>
<accession>A0AAN0MB74</accession>
<reference evidence="5" key="1">
    <citation type="submission" date="2024-04" db="EMBL/GenBank/DDBJ databases">
        <title>Phylogenomic analyses of a clade within the roseobacter group suggest taxonomic reassignments of species of the genera Aestuariivita, Citreicella, Loktanella, Nautella, Pelagibaca, Ruegeria, Thalassobius, Thiobacimonas and Tropicibacter, and the proposal o.</title>
        <authorList>
            <person name="Jeon C.O."/>
        </authorList>
    </citation>
    <scope>NUCLEOTIDE SEQUENCE [LARGE SCALE GENOMIC DNA]</scope>
    <source>
        <strain evidence="5">SS1-5</strain>
    </source>
</reference>
<evidence type="ECO:0000256" key="2">
    <source>
        <dbReference type="SAM" id="Phobius"/>
    </source>
</evidence>
<dbReference type="EMBL" id="CP151767">
    <property type="protein sequence ID" value="WZU66142.1"/>
    <property type="molecule type" value="Genomic_DNA"/>
</dbReference>
<proteinExistence type="predicted"/>
<feature type="transmembrane region" description="Helical" evidence="2">
    <location>
        <begin position="121"/>
        <end position="143"/>
    </location>
</feature>
<feature type="region of interest" description="Disordered" evidence="1">
    <location>
        <begin position="292"/>
        <end position="313"/>
    </location>
</feature>
<dbReference type="KEGG" id="yrh:AABB31_13770"/>
<dbReference type="GO" id="GO:0016491">
    <property type="term" value="F:oxidoreductase activity"/>
    <property type="evidence" value="ECO:0007669"/>
    <property type="project" value="UniProtKB-KW"/>
</dbReference>
<dbReference type="GO" id="GO:0006629">
    <property type="term" value="P:lipid metabolic process"/>
    <property type="evidence" value="ECO:0007669"/>
    <property type="project" value="InterPro"/>
</dbReference>
<dbReference type="AlphaFoldDB" id="A0AAN0MB74"/>
<dbReference type="EC" id="1.14.19.-" evidence="4"/>
<dbReference type="Pfam" id="PF00487">
    <property type="entry name" value="FA_desaturase"/>
    <property type="match status" value="1"/>
</dbReference>
<feature type="domain" description="Fatty acid desaturase" evidence="3">
    <location>
        <begin position="29"/>
        <end position="261"/>
    </location>
</feature>
<evidence type="ECO:0000256" key="1">
    <source>
        <dbReference type="SAM" id="MobiDB-lite"/>
    </source>
</evidence>
<evidence type="ECO:0000313" key="5">
    <source>
        <dbReference type="Proteomes" id="UP001470809"/>
    </source>
</evidence>
<dbReference type="InterPro" id="IPR005804">
    <property type="entry name" value="FA_desaturase_dom"/>
</dbReference>
<sequence length="313" mass="35724">MRTEWGTFALILMCYAGWLIAGLVWATPFWLLGLLILAVLAAFHTSLQHETIHGHPTRWPPLNEALVCLPLACIFPYRRYRDLHLQHHRDEHLTDPFEDPESYFWSEADVRKMTDFQRHVFALNNTFVGRMVIGPLLTIIGFARTETRRLARNEPGVRLAWVLHLPGVAGVLAIVTLVFGMPLWVYAIFVVYPALSLTAMRAYAEHQAAENVGARSAIVEAHPLLALLYLNNNLHIVHHASPRTAWYDLPALYADRRQQYLTANENTLFLGYRDIARRFAFSVKQPVGHPYIGRRSQGSQTVRYPHISKAADD</sequence>